<feature type="transmembrane region" description="Helical" evidence="1">
    <location>
        <begin position="124"/>
        <end position="144"/>
    </location>
</feature>
<accession>A0A7Y9I3K3</accession>
<keyword evidence="1" id="KW-1133">Transmembrane helix</keyword>
<name>A0A7Y9I3K3_9ACTN</name>
<dbReference type="AlphaFoldDB" id="A0A7Y9I3K3"/>
<feature type="transmembrane region" description="Helical" evidence="1">
    <location>
        <begin position="164"/>
        <end position="182"/>
    </location>
</feature>
<dbReference type="Proteomes" id="UP000569914">
    <property type="component" value="Unassembled WGS sequence"/>
</dbReference>
<feature type="transmembrane region" description="Helical" evidence="1">
    <location>
        <begin position="247"/>
        <end position="266"/>
    </location>
</feature>
<evidence type="ECO:0000313" key="4">
    <source>
        <dbReference type="Proteomes" id="UP000569914"/>
    </source>
</evidence>
<feature type="transmembrane region" description="Helical" evidence="1">
    <location>
        <begin position="194"/>
        <end position="216"/>
    </location>
</feature>
<keyword evidence="1" id="KW-0812">Transmembrane</keyword>
<feature type="transmembrane region" description="Helical" evidence="1">
    <location>
        <begin position="79"/>
        <end position="104"/>
    </location>
</feature>
<feature type="transmembrane region" description="Helical" evidence="1">
    <location>
        <begin position="34"/>
        <end position="59"/>
    </location>
</feature>
<proteinExistence type="predicted"/>
<keyword evidence="1" id="KW-0472">Membrane</keyword>
<dbReference type="EMBL" id="JACCBU010000001">
    <property type="protein sequence ID" value="NYE69618.1"/>
    <property type="molecule type" value="Genomic_DNA"/>
</dbReference>
<comment type="caution">
    <text evidence="3">The sequence shown here is derived from an EMBL/GenBank/DDBJ whole genome shotgun (WGS) entry which is preliminary data.</text>
</comment>
<feature type="domain" description="CAAX prenyl protease 2/Lysostaphin resistance protein A-like" evidence="2">
    <location>
        <begin position="163"/>
        <end position="258"/>
    </location>
</feature>
<dbReference type="Pfam" id="PF02517">
    <property type="entry name" value="Rce1-like"/>
    <property type="match status" value="1"/>
</dbReference>
<evidence type="ECO:0000256" key="1">
    <source>
        <dbReference type="SAM" id="Phobius"/>
    </source>
</evidence>
<reference evidence="3 4" key="1">
    <citation type="submission" date="2020-07" db="EMBL/GenBank/DDBJ databases">
        <title>Sequencing the genomes of 1000 actinobacteria strains.</title>
        <authorList>
            <person name="Klenk H.-P."/>
        </authorList>
    </citation>
    <scope>NUCLEOTIDE SEQUENCE [LARGE SCALE GENOMIC DNA]</scope>
    <source>
        <strain evidence="3 4">DSM 22083</strain>
    </source>
</reference>
<feature type="transmembrane region" description="Helical" evidence="1">
    <location>
        <begin position="278"/>
        <end position="302"/>
    </location>
</feature>
<protein>
    <submittedName>
        <fullName evidence="3">Membrane protease YdiL (CAAX protease family)</fullName>
    </submittedName>
</protein>
<evidence type="ECO:0000259" key="2">
    <source>
        <dbReference type="Pfam" id="PF02517"/>
    </source>
</evidence>
<keyword evidence="3" id="KW-0645">Protease</keyword>
<dbReference type="GO" id="GO:0080120">
    <property type="term" value="P:CAAX-box protein maturation"/>
    <property type="evidence" value="ECO:0007669"/>
    <property type="project" value="UniProtKB-ARBA"/>
</dbReference>
<sequence>MTLATDVSAAPNPGADAPVNYLRSLRDGARWWKALVIIVAVVLTYLVINIPLSLAAFAIEASLRGVGMGELMSSPAPMTPVIFASALLSLAALLPVSLLLHRLLFPRQPLGTLFSVAGRFRWRWAGRALLIAMIMIGGISAAILAVEPRVLLTAAGPPSDPLPWLIVALTLMPLQAAAEEITFRGLFGRSVGGLFARAGVGTVVALVVSSVAFGSAHLAGDPWLIAYYFLFGLLMGIVAWRTGGIEASVVLHVVNNVITGIIGSVLDRSIEAGIDRSAGAGSPLILVHLGTLVLTAVVLIIVGRDRGRSGRDIAAESSPVTSVKG</sequence>
<dbReference type="GO" id="GO:0004175">
    <property type="term" value="F:endopeptidase activity"/>
    <property type="evidence" value="ECO:0007669"/>
    <property type="project" value="UniProtKB-ARBA"/>
</dbReference>
<dbReference type="RefSeq" id="WP_179748511.1">
    <property type="nucleotide sequence ID" value="NZ_JACCBU010000001.1"/>
</dbReference>
<dbReference type="GO" id="GO:0006508">
    <property type="term" value="P:proteolysis"/>
    <property type="evidence" value="ECO:0007669"/>
    <property type="project" value="UniProtKB-KW"/>
</dbReference>
<gene>
    <name evidence="3" type="ORF">BKA15_000947</name>
</gene>
<evidence type="ECO:0000313" key="3">
    <source>
        <dbReference type="EMBL" id="NYE69618.1"/>
    </source>
</evidence>
<feature type="transmembrane region" description="Helical" evidence="1">
    <location>
        <begin position="222"/>
        <end position="240"/>
    </location>
</feature>
<keyword evidence="4" id="KW-1185">Reference proteome</keyword>
<keyword evidence="3" id="KW-0378">Hydrolase</keyword>
<organism evidence="3 4">
    <name type="scientific">Microlunatus parietis</name>
    <dbReference type="NCBI Taxonomy" id="682979"/>
    <lineage>
        <taxon>Bacteria</taxon>
        <taxon>Bacillati</taxon>
        <taxon>Actinomycetota</taxon>
        <taxon>Actinomycetes</taxon>
        <taxon>Propionibacteriales</taxon>
        <taxon>Propionibacteriaceae</taxon>
        <taxon>Microlunatus</taxon>
    </lineage>
</organism>
<dbReference type="InterPro" id="IPR003675">
    <property type="entry name" value="Rce1/LyrA-like_dom"/>
</dbReference>